<evidence type="ECO:0000256" key="3">
    <source>
        <dbReference type="ARBA" id="ARBA00023013"/>
    </source>
</evidence>
<dbReference type="Pfam" id="PF02827">
    <property type="entry name" value="PKI"/>
    <property type="match status" value="1"/>
</dbReference>
<evidence type="ECO:0000313" key="5">
    <source>
        <dbReference type="EMBL" id="GMR31142.1"/>
    </source>
</evidence>
<dbReference type="InterPro" id="IPR004171">
    <property type="entry name" value="cAMP_dep_PKI"/>
</dbReference>
<evidence type="ECO:0000256" key="2">
    <source>
        <dbReference type="ARBA" id="ARBA00006393"/>
    </source>
</evidence>
<name>A0AAN5C5W7_9BILA</name>
<dbReference type="AlphaFoldDB" id="A0AAN5C5W7"/>
<accession>A0AAN5C5W7</accession>
<dbReference type="EMBL" id="BTRK01000001">
    <property type="protein sequence ID" value="GMR31142.1"/>
    <property type="molecule type" value="Genomic_DNA"/>
</dbReference>
<feature type="region of interest" description="Disordered" evidence="4">
    <location>
        <begin position="1"/>
        <end position="32"/>
    </location>
</feature>
<sequence length="129" mass="13381">ALPVVSRESLRATPPTTKPLSPSPRASGLESQSAVLPAFAVVDSLAPPLSYLIMTQAESLDTVPQFTSSSRSGRRNALAEIDVESIDPTGEKLASRFAQLGSGQEESSSSQQDSPSTSSQSPSTSSSSQ</sequence>
<evidence type="ECO:0000256" key="4">
    <source>
        <dbReference type="SAM" id="MobiDB-lite"/>
    </source>
</evidence>
<organism evidence="5 6">
    <name type="scientific">Pristionchus mayeri</name>
    <dbReference type="NCBI Taxonomy" id="1317129"/>
    <lineage>
        <taxon>Eukaryota</taxon>
        <taxon>Metazoa</taxon>
        <taxon>Ecdysozoa</taxon>
        <taxon>Nematoda</taxon>
        <taxon>Chromadorea</taxon>
        <taxon>Rhabditida</taxon>
        <taxon>Rhabditina</taxon>
        <taxon>Diplogasteromorpha</taxon>
        <taxon>Diplogasteroidea</taxon>
        <taxon>Neodiplogasteridae</taxon>
        <taxon>Pristionchus</taxon>
    </lineage>
</organism>
<evidence type="ECO:0000256" key="1">
    <source>
        <dbReference type="ARBA" id="ARBA00002844"/>
    </source>
</evidence>
<feature type="compositionally biased region" description="Low complexity" evidence="4">
    <location>
        <begin position="101"/>
        <end position="129"/>
    </location>
</feature>
<feature type="compositionally biased region" description="Low complexity" evidence="4">
    <location>
        <begin position="13"/>
        <end position="24"/>
    </location>
</feature>
<feature type="non-terminal residue" evidence="5">
    <location>
        <position position="1"/>
    </location>
</feature>
<feature type="compositionally biased region" description="Polar residues" evidence="4">
    <location>
        <begin position="60"/>
        <end position="71"/>
    </location>
</feature>
<dbReference type="GO" id="GO:0004862">
    <property type="term" value="F:cAMP-dependent protein kinase inhibitor activity"/>
    <property type="evidence" value="ECO:0007669"/>
    <property type="project" value="InterPro"/>
</dbReference>
<comment type="similarity">
    <text evidence="2">Belongs to the PKI family.</text>
</comment>
<reference evidence="6" key="1">
    <citation type="submission" date="2022-10" db="EMBL/GenBank/DDBJ databases">
        <title>Genome assembly of Pristionchus species.</title>
        <authorList>
            <person name="Yoshida K."/>
            <person name="Sommer R.J."/>
        </authorList>
    </citation>
    <scope>NUCLEOTIDE SEQUENCE [LARGE SCALE GENOMIC DNA]</scope>
    <source>
        <strain evidence="6">RS5460</strain>
    </source>
</reference>
<proteinExistence type="inferred from homology"/>
<feature type="region of interest" description="Disordered" evidence="4">
    <location>
        <begin position="60"/>
        <end position="129"/>
    </location>
</feature>
<gene>
    <name evidence="5" type="ORF">PMAYCL1PPCAC_01337</name>
</gene>
<comment type="caution">
    <text evidence="5">The sequence shown here is derived from an EMBL/GenBank/DDBJ whole genome shotgun (WGS) entry which is preliminary data.</text>
</comment>
<dbReference type="Proteomes" id="UP001328107">
    <property type="component" value="Unassembled WGS sequence"/>
</dbReference>
<evidence type="ECO:0000313" key="6">
    <source>
        <dbReference type="Proteomes" id="UP001328107"/>
    </source>
</evidence>
<keyword evidence="3" id="KW-0649">Protein kinase inhibitor</keyword>
<protein>
    <submittedName>
        <fullName evidence="5">Uncharacterized protein</fullName>
    </submittedName>
</protein>
<keyword evidence="6" id="KW-1185">Reference proteome</keyword>
<comment type="function">
    <text evidence="1">Extremely potent competitive inhibitor of cAMP-dependent protein kinase activity, this protein interacts with the catalytic subunit of the enzyme after the cAMP-induced dissociation of its regulatory chains.</text>
</comment>